<evidence type="ECO:0000313" key="7">
    <source>
        <dbReference type="Proteomes" id="UP000076632"/>
    </source>
</evidence>
<dbReference type="STRING" id="1328760.A0A161TPR3"/>
<feature type="compositionally biased region" description="Low complexity" evidence="4">
    <location>
        <begin position="11"/>
        <end position="23"/>
    </location>
</feature>
<name>A0A161TPR3_XYLHT</name>
<accession>A0A161TPR3</accession>
<dbReference type="GO" id="GO:0005737">
    <property type="term" value="C:cytoplasm"/>
    <property type="evidence" value="ECO:0007669"/>
    <property type="project" value="TreeGrafter"/>
</dbReference>
<feature type="region of interest" description="Disordered" evidence="4">
    <location>
        <begin position="123"/>
        <end position="149"/>
    </location>
</feature>
<dbReference type="PANTHER" id="PTHR12651">
    <property type="entry name" value="26S PROTEASOME NON-ATPASE REGULATORY SUBUNIT 9"/>
    <property type="match status" value="1"/>
</dbReference>
<dbReference type="SMART" id="SM00228">
    <property type="entry name" value="PDZ"/>
    <property type="match status" value="1"/>
</dbReference>
<dbReference type="PANTHER" id="PTHR12651:SF1">
    <property type="entry name" value="26S PROTEASOME NON-ATPASE REGULATORY SUBUNIT 9"/>
    <property type="match status" value="1"/>
</dbReference>
<keyword evidence="2" id="KW-0143">Chaperone</keyword>
<dbReference type="GO" id="GO:0005634">
    <property type="term" value="C:nucleus"/>
    <property type="evidence" value="ECO:0007669"/>
    <property type="project" value="TreeGrafter"/>
</dbReference>
<dbReference type="Pfam" id="PF18265">
    <property type="entry name" value="Nas2_N"/>
    <property type="match status" value="1"/>
</dbReference>
<evidence type="ECO:0000313" key="6">
    <source>
        <dbReference type="EMBL" id="KZF24236.1"/>
    </source>
</evidence>
<sequence>MGLPMDDIHAPTVTSGPTTSGSGVANGSNLEHLSLMELIAEKDKVEEELKALGSVLDSHNVNMNTSLTTFDGYPRADIDVAQIRTTRARIIRLRNDFKNLMSKIETGLHSHYSAAAAAAAAATSQPPATHHEGPTVGGASTASSVPGSVNAASASGLIETPFAKVNSVVEGSPADEAGLKAGDRVRRFGTATWLNHEKLTKVAEVVRQNEGRPIQVKIVRKNPMTQADQELLLHLTPRSGWGGRGLLGCHLVPA</sequence>
<dbReference type="Gene3D" id="6.10.140.1710">
    <property type="match status" value="1"/>
</dbReference>
<evidence type="ECO:0000259" key="5">
    <source>
        <dbReference type="SMART" id="SM00228"/>
    </source>
</evidence>
<dbReference type="Proteomes" id="UP000076632">
    <property type="component" value="Unassembled WGS sequence"/>
</dbReference>
<comment type="similarity">
    <text evidence="1">Belongs to the proteasome subunit p27 family.</text>
</comment>
<evidence type="ECO:0000256" key="3">
    <source>
        <dbReference type="ARBA" id="ARBA00068021"/>
    </source>
</evidence>
<dbReference type="OrthoDB" id="72325at2759"/>
<dbReference type="RefSeq" id="XP_018189791.1">
    <property type="nucleotide sequence ID" value="XM_018332096.1"/>
</dbReference>
<proteinExistence type="inferred from homology"/>
<dbReference type="Pfam" id="PF17820">
    <property type="entry name" value="PDZ_6"/>
    <property type="match status" value="1"/>
</dbReference>
<dbReference type="InterPro" id="IPR041489">
    <property type="entry name" value="PDZ_6"/>
</dbReference>
<dbReference type="FunCoup" id="A0A161TPR3">
    <property type="interactions" value="1069"/>
</dbReference>
<dbReference type="OMA" id="DWGGRGM"/>
<evidence type="ECO:0000256" key="2">
    <source>
        <dbReference type="ARBA" id="ARBA00023186"/>
    </source>
</evidence>
<organism evidence="6 7">
    <name type="scientific">Xylona heveae (strain CBS 132557 / TC161)</name>
    <dbReference type="NCBI Taxonomy" id="1328760"/>
    <lineage>
        <taxon>Eukaryota</taxon>
        <taxon>Fungi</taxon>
        <taxon>Dikarya</taxon>
        <taxon>Ascomycota</taxon>
        <taxon>Pezizomycotina</taxon>
        <taxon>Xylonomycetes</taxon>
        <taxon>Xylonales</taxon>
        <taxon>Xylonaceae</taxon>
        <taxon>Xylona</taxon>
    </lineage>
</organism>
<dbReference type="InParanoid" id="A0A161TPR3"/>
<dbReference type="InterPro" id="IPR036034">
    <property type="entry name" value="PDZ_sf"/>
</dbReference>
<keyword evidence="6" id="KW-0647">Proteasome</keyword>
<dbReference type="Gene3D" id="2.30.42.10">
    <property type="match status" value="1"/>
</dbReference>
<dbReference type="GO" id="GO:0070682">
    <property type="term" value="P:proteasome regulatory particle assembly"/>
    <property type="evidence" value="ECO:0007669"/>
    <property type="project" value="InterPro"/>
</dbReference>
<gene>
    <name evidence="6" type="ORF">L228DRAFT_245138</name>
</gene>
<dbReference type="SUPFAM" id="SSF50156">
    <property type="entry name" value="PDZ domain-like"/>
    <property type="match status" value="1"/>
</dbReference>
<evidence type="ECO:0000256" key="1">
    <source>
        <dbReference type="ARBA" id="ARBA00005256"/>
    </source>
</evidence>
<feature type="compositionally biased region" description="Polar residues" evidence="4">
    <location>
        <begin position="138"/>
        <end position="149"/>
    </location>
</feature>
<dbReference type="GeneID" id="28897233"/>
<dbReference type="InterPro" id="IPR001478">
    <property type="entry name" value="PDZ"/>
</dbReference>
<feature type="region of interest" description="Disordered" evidence="4">
    <location>
        <begin position="1"/>
        <end position="27"/>
    </location>
</feature>
<dbReference type="GO" id="GO:0000502">
    <property type="term" value="C:proteasome complex"/>
    <property type="evidence" value="ECO:0007669"/>
    <property type="project" value="UniProtKB-KW"/>
</dbReference>
<dbReference type="InterPro" id="IPR040815">
    <property type="entry name" value="Nas2_N"/>
</dbReference>
<dbReference type="AlphaFoldDB" id="A0A161TPR3"/>
<feature type="domain" description="PDZ" evidence="5">
    <location>
        <begin position="143"/>
        <end position="222"/>
    </location>
</feature>
<protein>
    <recommendedName>
        <fullName evidence="3">Probable 26S proteasome regulatory subunit p27</fullName>
    </recommendedName>
</protein>
<keyword evidence="7" id="KW-1185">Reference proteome</keyword>
<evidence type="ECO:0000256" key="4">
    <source>
        <dbReference type="SAM" id="MobiDB-lite"/>
    </source>
</evidence>
<dbReference type="FunFam" id="2.30.42.10:FF:000107">
    <property type="entry name" value="26S proteasome non-ATPase regulatory subunit 9"/>
    <property type="match status" value="1"/>
</dbReference>
<dbReference type="InterPro" id="IPR035269">
    <property type="entry name" value="PSMD9"/>
</dbReference>
<dbReference type="EMBL" id="KV407456">
    <property type="protein sequence ID" value="KZF24236.1"/>
    <property type="molecule type" value="Genomic_DNA"/>
</dbReference>
<reference evidence="6 7" key="1">
    <citation type="journal article" date="2016" name="Fungal Biol.">
        <title>The genome of Xylona heveae provides a window into fungal endophytism.</title>
        <authorList>
            <person name="Gazis R."/>
            <person name="Kuo A."/>
            <person name="Riley R."/>
            <person name="LaButti K."/>
            <person name="Lipzen A."/>
            <person name="Lin J."/>
            <person name="Amirebrahimi M."/>
            <person name="Hesse C.N."/>
            <person name="Spatafora J.W."/>
            <person name="Henrissat B."/>
            <person name="Hainaut M."/>
            <person name="Grigoriev I.V."/>
            <person name="Hibbett D.S."/>
        </authorList>
    </citation>
    <scope>NUCLEOTIDE SEQUENCE [LARGE SCALE GENOMIC DNA]</scope>
    <source>
        <strain evidence="6 7">TC161</strain>
    </source>
</reference>